<accession>A0A2W2FV85</accession>
<organism evidence="1 2">
    <name type="scientific">Spongiactinospora gelatinilytica</name>
    <dbReference type="NCBI Taxonomy" id="2666298"/>
    <lineage>
        <taxon>Bacteria</taxon>
        <taxon>Bacillati</taxon>
        <taxon>Actinomycetota</taxon>
        <taxon>Actinomycetes</taxon>
        <taxon>Streptosporangiales</taxon>
        <taxon>Streptosporangiaceae</taxon>
        <taxon>Spongiactinospora</taxon>
    </lineage>
</organism>
<keyword evidence="2" id="KW-1185">Reference proteome</keyword>
<reference evidence="1 2" key="1">
    <citation type="submission" date="2018-01" db="EMBL/GenBank/DDBJ databases">
        <title>Draft genome sequence of Sphaerisporangium sp. 7K107.</title>
        <authorList>
            <person name="Sahin N."/>
            <person name="Saygin H."/>
            <person name="Ay H."/>
        </authorList>
    </citation>
    <scope>NUCLEOTIDE SEQUENCE [LARGE SCALE GENOMIC DNA]</scope>
    <source>
        <strain evidence="1 2">7K107</strain>
    </source>
</reference>
<sequence>MPKEGISGPTPQYDGLLVVWEVDAGEHGAGGVTSDEVVAEKTRLDALEAFPSGRGRVRYARLSFVHVGYVYGTTLVSAHRGGGVTVTMAGDAWEYRAVIDSRPSLEGVQWTT</sequence>
<gene>
    <name evidence="1" type="ORF">C1I98_21420</name>
</gene>
<name>A0A2W2FV85_9ACTN</name>
<proteinExistence type="predicted"/>
<protein>
    <submittedName>
        <fullName evidence="1">Uncharacterized protein</fullName>
    </submittedName>
</protein>
<evidence type="ECO:0000313" key="2">
    <source>
        <dbReference type="Proteomes" id="UP000248544"/>
    </source>
</evidence>
<dbReference type="AlphaFoldDB" id="A0A2W2FV85"/>
<dbReference type="Proteomes" id="UP000248544">
    <property type="component" value="Unassembled WGS sequence"/>
</dbReference>
<comment type="caution">
    <text evidence="1">The sequence shown here is derived from an EMBL/GenBank/DDBJ whole genome shotgun (WGS) entry which is preliminary data.</text>
</comment>
<evidence type="ECO:0000313" key="1">
    <source>
        <dbReference type="EMBL" id="PZG41396.1"/>
    </source>
</evidence>
<dbReference type="EMBL" id="POUA01000174">
    <property type="protein sequence ID" value="PZG41396.1"/>
    <property type="molecule type" value="Genomic_DNA"/>
</dbReference>